<protein>
    <submittedName>
        <fullName evidence="1">Uncharacterized protein</fullName>
    </submittedName>
</protein>
<dbReference type="EMBL" id="UINC01052540">
    <property type="protein sequence ID" value="SVB67986.1"/>
    <property type="molecule type" value="Genomic_DNA"/>
</dbReference>
<proteinExistence type="predicted"/>
<organism evidence="1">
    <name type="scientific">marine metagenome</name>
    <dbReference type="NCBI Taxonomy" id="408172"/>
    <lineage>
        <taxon>unclassified sequences</taxon>
        <taxon>metagenomes</taxon>
        <taxon>ecological metagenomes</taxon>
    </lineage>
</organism>
<name>A0A382FY25_9ZZZZ</name>
<dbReference type="AlphaFoldDB" id="A0A382FY25"/>
<gene>
    <name evidence="1" type="ORF">METZ01_LOCUS220840</name>
</gene>
<evidence type="ECO:0000313" key="1">
    <source>
        <dbReference type="EMBL" id="SVB67986.1"/>
    </source>
</evidence>
<sequence>MRLYKLYLPAEKDQDIICQRWIHLFGEIDVQYQDVRIYVAGADFRLIDAKHPLPYAVMIDHGETKGKKKSFENMYKHILIDSGIAEDDYIPKDYDLKRP</sequence>
<accession>A0A382FY25</accession>
<reference evidence="1" key="1">
    <citation type="submission" date="2018-05" db="EMBL/GenBank/DDBJ databases">
        <authorList>
            <person name="Lanie J.A."/>
            <person name="Ng W.-L."/>
            <person name="Kazmierczak K.M."/>
            <person name="Andrzejewski T.M."/>
            <person name="Davidsen T.M."/>
            <person name="Wayne K.J."/>
            <person name="Tettelin H."/>
            <person name="Glass J.I."/>
            <person name="Rusch D."/>
            <person name="Podicherti R."/>
            <person name="Tsui H.-C.T."/>
            <person name="Winkler M.E."/>
        </authorList>
    </citation>
    <scope>NUCLEOTIDE SEQUENCE</scope>
</reference>